<proteinExistence type="predicted"/>
<dbReference type="EMBL" id="BPLR01018283">
    <property type="protein sequence ID" value="GIY98382.1"/>
    <property type="molecule type" value="Genomic_DNA"/>
</dbReference>
<sequence length="84" mass="9961">MGWWRILDVEMWLVTNESIKKNKLENSRSGEISTPDSELKVIYYEAYKFFPIISRQLEKSQKPQDVFLRSKKIRCTTGDCLKKS</sequence>
<comment type="caution">
    <text evidence="1">The sequence shown here is derived from an EMBL/GenBank/DDBJ whole genome shotgun (WGS) entry which is preliminary data.</text>
</comment>
<protein>
    <submittedName>
        <fullName evidence="1">Uncharacterized protein</fullName>
    </submittedName>
</protein>
<gene>
    <name evidence="1" type="ORF">CEXT_357961</name>
</gene>
<keyword evidence="2" id="KW-1185">Reference proteome</keyword>
<name>A0AAV4XTL4_CAEEX</name>
<evidence type="ECO:0000313" key="2">
    <source>
        <dbReference type="Proteomes" id="UP001054945"/>
    </source>
</evidence>
<organism evidence="1 2">
    <name type="scientific">Caerostris extrusa</name>
    <name type="common">Bark spider</name>
    <name type="synonym">Caerostris bankana</name>
    <dbReference type="NCBI Taxonomy" id="172846"/>
    <lineage>
        <taxon>Eukaryota</taxon>
        <taxon>Metazoa</taxon>
        <taxon>Ecdysozoa</taxon>
        <taxon>Arthropoda</taxon>
        <taxon>Chelicerata</taxon>
        <taxon>Arachnida</taxon>
        <taxon>Araneae</taxon>
        <taxon>Araneomorphae</taxon>
        <taxon>Entelegynae</taxon>
        <taxon>Araneoidea</taxon>
        <taxon>Araneidae</taxon>
        <taxon>Caerostris</taxon>
    </lineage>
</organism>
<evidence type="ECO:0000313" key="1">
    <source>
        <dbReference type="EMBL" id="GIY98382.1"/>
    </source>
</evidence>
<reference evidence="1 2" key="1">
    <citation type="submission" date="2021-06" db="EMBL/GenBank/DDBJ databases">
        <title>Caerostris extrusa draft genome.</title>
        <authorList>
            <person name="Kono N."/>
            <person name="Arakawa K."/>
        </authorList>
    </citation>
    <scope>NUCLEOTIDE SEQUENCE [LARGE SCALE GENOMIC DNA]</scope>
</reference>
<dbReference type="Proteomes" id="UP001054945">
    <property type="component" value="Unassembled WGS sequence"/>
</dbReference>
<accession>A0AAV4XTL4</accession>
<dbReference type="AlphaFoldDB" id="A0AAV4XTL4"/>